<dbReference type="Gene3D" id="3.40.50.720">
    <property type="entry name" value="NAD(P)-binding Rossmann-like Domain"/>
    <property type="match status" value="1"/>
</dbReference>
<gene>
    <name evidence="5" type="ORF">GCM10022254_77320</name>
</gene>
<dbReference type="PANTHER" id="PTHR43963">
    <property type="entry name" value="CARBONYL REDUCTASE 1-RELATED"/>
    <property type="match status" value="1"/>
</dbReference>
<proteinExistence type="inferred from homology"/>
<dbReference type="InterPro" id="IPR020904">
    <property type="entry name" value="Sc_DH/Rdtase_CS"/>
</dbReference>
<evidence type="ECO:0000256" key="2">
    <source>
        <dbReference type="ARBA" id="ARBA00022857"/>
    </source>
</evidence>
<dbReference type="SUPFAM" id="SSF51735">
    <property type="entry name" value="NAD(P)-binding Rossmann-fold domains"/>
    <property type="match status" value="1"/>
</dbReference>
<name>A0ABP8CSA8_9ACTN</name>
<dbReference type="CDD" id="cd05324">
    <property type="entry name" value="carb_red_PTCR-like_SDR_c"/>
    <property type="match status" value="1"/>
</dbReference>
<dbReference type="RefSeq" id="WP_344908387.1">
    <property type="nucleotide sequence ID" value="NZ_BAABAS010000035.1"/>
</dbReference>
<evidence type="ECO:0000313" key="5">
    <source>
        <dbReference type="EMBL" id="GAA4242823.1"/>
    </source>
</evidence>
<protein>
    <submittedName>
        <fullName evidence="5">SDR family oxidoreductase</fullName>
    </submittedName>
</protein>
<keyword evidence="6" id="KW-1185">Reference proteome</keyword>
<dbReference type="PRINTS" id="PR00081">
    <property type="entry name" value="GDHRDH"/>
</dbReference>
<dbReference type="Proteomes" id="UP001501710">
    <property type="component" value="Unassembled WGS sequence"/>
</dbReference>
<dbReference type="PRINTS" id="PR00080">
    <property type="entry name" value="SDRFAMILY"/>
</dbReference>
<evidence type="ECO:0000256" key="4">
    <source>
        <dbReference type="RuleBase" id="RU000363"/>
    </source>
</evidence>
<evidence type="ECO:0000256" key="3">
    <source>
        <dbReference type="ARBA" id="ARBA00023002"/>
    </source>
</evidence>
<dbReference type="Pfam" id="PF00106">
    <property type="entry name" value="adh_short"/>
    <property type="match status" value="1"/>
</dbReference>
<comment type="similarity">
    <text evidence="1 4">Belongs to the short-chain dehydrogenases/reductases (SDR) family.</text>
</comment>
<dbReference type="EMBL" id="BAABAS010000035">
    <property type="protein sequence ID" value="GAA4242823.1"/>
    <property type="molecule type" value="Genomic_DNA"/>
</dbReference>
<reference evidence="6" key="1">
    <citation type="journal article" date="2019" name="Int. J. Syst. Evol. Microbiol.">
        <title>The Global Catalogue of Microorganisms (GCM) 10K type strain sequencing project: providing services to taxonomists for standard genome sequencing and annotation.</title>
        <authorList>
            <consortium name="The Broad Institute Genomics Platform"/>
            <consortium name="The Broad Institute Genome Sequencing Center for Infectious Disease"/>
            <person name="Wu L."/>
            <person name="Ma J."/>
        </authorList>
    </citation>
    <scope>NUCLEOTIDE SEQUENCE [LARGE SCALE GENOMIC DNA]</scope>
    <source>
        <strain evidence="6">JCM 17440</strain>
    </source>
</reference>
<evidence type="ECO:0000256" key="1">
    <source>
        <dbReference type="ARBA" id="ARBA00006484"/>
    </source>
</evidence>
<dbReference type="InterPro" id="IPR045313">
    <property type="entry name" value="CBR1-like"/>
</dbReference>
<keyword evidence="3" id="KW-0560">Oxidoreductase</keyword>
<dbReference type="PROSITE" id="PS00061">
    <property type="entry name" value="ADH_SHORT"/>
    <property type="match status" value="1"/>
</dbReference>
<organism evidence="5 6">
    <name type="scientific">Actinomadura meridiana</name>
    <dbReference type="NCBI Taxonomy" id="559626"/>
    <lineage>
        <taxon>Bacteria</taxon>
        <taxon>Bacillati</taxon>
        <taxon>Actinomycetota</taxon>
        <taxon>Actinomycetes</taxon>
        <taxon>Streptosporangiales</taxon>
        <taxon>Thermomonosporaceae</taxon>
        <taxon>Actinomadura</taxon>
    </lineage>
</organism>
<comment type="caution">
    <text evidence="5">The sequence shown here is derived from an EMBL/GenBank/DDBJ whole genome shotgun (WGS) entry which is preliminary data.</text>
</comment>
<dbReference type="PANTHER" id="PTHR43963:SF6">
    <property type="entry name" value="CHAIN DEHYDROGENASE FAMILY PROTEIN, PUTATIVE (AFU_ORTHOLOGUE AFUA_3G15350)-RELATED"/>
    <property type="match status" value="1"/>
</dbReference>
<keyword evidence="2" id="KW-0521">NADP</keyword>
<dbReference type="InterPro" id="IPR036291">
    <property type="entry name" value="NAD(P)-bd_dom_sf"/>
</dbReference>
<accession>A0ABP8CSA8</accession>
<sequence length="241" mass="24675">MTSQIILITGANKGLGFETARVLGRDGATVLVGARSTELGEKAAATLGGEGADARFVQLDVTDESSITAAAELIEREHGRLDVLVNNAGITTTGLDAPPPSAIAADLVRTAFETNVFGVITVTNAMLPLLLRSPEGRIVNVSSSLSSLTQLSDPASTRPNLLPYNTSKSALNAVTVAYARELAGSSVTVRAVCPGFCATDMNGHAGHRSPDQGAAVIASVARLGADGPTGVLIDEDGLVPW</sequence>
<dbReference type="InterPro" id="IPR002347">
    <property type="entry name" value="SDR_fam"/>
</dbReference>
<evidence type="ECO:0000313" key="6">
    <source>
        <dbReference type="Proteomes" id="UP001501710"/>
    </source>
</evidence>